<evidence type="ECO:0000313" key="2">
    <source>
        <dbReference type="Proteomes" id="UP000033867"/>
    </source>
</evidence>
<sequence>MNNVVNVEVVLHVQIEQLQHLEHLEHIYARIKKLALTIHHHSKKNYATTARC</sequence>
<reference evidence="1 2" key="1">
    <citation type="journal article" date="2015" name="Nature">
        <title>rRNA introns, odd ribosomes, and small enigmatic genomes across a large radiation of phyla.</title>
        <authorList>
            <person name="Brown C.T."/>
            <person name="Hug L.A."/>
            <person name="Thomas B.C."/>
            <person name="Sharon I."/>
            <person name="Castelle C.J."/>
            <person name="Singh A."/>
            <person name="Wilkins M.J."/>
            <person name="Williams K.H."/>
            <person name="Banfield J.F."/>
        </authorList>
    </citation>
    <scope>NUCLEOTIDE SEQUENCE [LARGE SCALE GENOMIC DNA]</scope>
</reference>
<evidence type="ECO:0000313" key="1">
    <source>
        <dbReference type="EMBL" id="KKS71740.1"/>
    </source>
</evidence>
<dbReference type="AlphaFoldDB" id="A0A0G1BEE1"/>
<proteinExistence type="predicted"/>
<dbReference type="Proteomes" id="UP000033867">
    <property type="component" value="Unassembled WGS sequence"/>
</dbReference>
<gene>
    <name evidence="1" type="ORF">UV42_C0020G0002</name>
</gene>
<comment type="caution">
    <text evidence="1">The sequence shown here is derived from an EMBL/GenBank/DDBJ whole genome shotgun (WGS) entry which is preliminary data.</text>
</comment>
<protein>
    <submittedName>
        <fullName evidence="1">Uncharacterized protein</fullName>
    </submittedName>
</protein>
<organism evidence="1 2">
    <name type="scientific">Candidatus Magasanikbacteria bacterium GW2011_GWE2_42_7</name>
    <dbReference type="NCBI Taxonomy" id="1619052"/>
    <lineage>
        <taxon>Bacteria</taxon>
        <taxon>Candidatus Magasanikiibacteriota</taxon>
    </lineage>
</organism>
<dbReference type="EMBL" id="LCEK01000020">
    <property type="protein sequence ID" value="KKS71740.1"/>
    <property type="molecule type" value="Genomic_DNA"/>
</dbReference>
<accession>A0A0G1BEE1</accession>
<name>A0A0G1BEE1_9BACT</name>